<dbReference type="GeneID" id="49386485"/>
<dbReference type="AlphaFoldDB" id="A0A2K8PLB5"/>
<sequence>MSAVRRRRIASAAGALALTAAATLAATGTAHAAGYNGKCGTGYVLVESANIGSVGTVHLTWNASTGKNCVVTVRNSAGPAVWMEAWVTRLATGGGDVDNGSYTSYAGPVYIDGRNTCIAFGGTIGTESVTRGPGHCS</sequence>
<dbReference type="KEGG" id="slx:SLAV_27385"/>
<dbReference type="OrthoDB" id="1099523at2"/>
<organism evidence="1 2">
    <name type="scientific">Streptomyces lavendulae subsp. lavendulae</name>
    <dbReference type="NCBI Taxonomy" id="58340"/>
    <lineage>
        <taxon>Bacteria</taxon>
        <taxon>Bacillati</taxon>
        <taxon>Actinomycetota</taxon>
        <taxon>Actinomycetes</taxon>
        <taxon>Kitasatosporales</taxon>
        <taxon>Streptomycetaceae</taxon>
        <taxon>Streptomyces</taxon>
    </lineage>
</organism>
<gene>
    <name evidence="1" type="primary">sapA1</name>
    <name evidence="1" type="ORF">SLAV_27385</name>
</gene>
<evidence type="ECO:0000313" key="1">
    <source>
        <dbReference type="EMBL" id="ATZ27268.1"/>
    </source>
</evidence>
<protein>
    <submittedName>
        <fullName evidence="1">Spore-associated protein A</fullName>
    </submittedName>
</protein>
<evidence type="ECO:0000313" key="2">
    <source>
        <dbReference type="Proteomes" id="UP000231791"/>
    </source>
</evidence>
<dbReference type="EMBL" id="CP024985">
    <property type="protein sequence ID" value="ATZ27268.1"/>
    <property type="molecule type" value="Genomic_DNA"/>
</dbReference>
<accession>A0A2K8PLB5</accession>
<reference evidence="1 2" key="1">
    <citation type="submission" date="2017-11" db="EMBL/GenBank/DDBJ databases">
        <title>Complete genome sequence of Streptomyces lavendulae subsp. lavendulae CCM 3239 (formerly 'Streptomyces aureofaciens CCM 3239'), the producer of the angucycline-type antibiotic auricin.</title>
        <authorList>
            <person name="Busche T."/>
            <person name="Novakova R."/>
            <person name="Al'Dilaimi A."/>
            <person name="Homerova D."/>
            <person name="Feckova L."/>
            <person name="Rezuchova B."/>
            <person name="Mingyar E."/>
            <person name="Csolleiova D."/>
            <person name="Bekeova C."/>
            <person name="Winkler A."/>
            <person name="Sevcikova B."/>
            <person name="Kalinowski J."/>
            <person name="Kormanec J."/>
            <person name="Ruckert C."/>
        </authorList>
    </citation>
    <scope>NUCLEOTIDE SEQUENCE [LARGE SCALE GENOMIC DNA]</scope>
    <source>
        <strain evidence="1 2">CCM 3239</strain>
    </source>
</reference>
<name>A0A2K8PLB5_STRLA</name>
<proteinExistence type="predicted"/>
<dbReference type="RefSeq" id="WP_100660976.1">
    <property type="nucleotide sequence ID" value="NZ_CP024985.1"/>
</dbReference>
<keyword evidence="2" id="KW-1185">Reference proteome</keyword>
<dbReference type="PROSITE" id="PS51318">
    <property type="entry name" value="TAT"/>
    <property type="match status" value="1"/>
</dbReference>
<dbReference type="InterPro" id="IPR006311">
    <property type="entry name" value="TAT_signal"/>
</dbReference>
<dbReference type="Proteomes" id="UP000231791">
    <property type="component" value="Chromosome"/>
</dbReference>